<dbReference type="Pfam" id="PF00561">
    <property type="entry name" value="Abhydrolase_1"/>
    <property type="match status" value="1"/>
</dbReference>
<accession>A0A835W7K4</accession>
<evidence type="ECO:0000256" key="1">
    <source>
        <dbReference type="SAM" id="MobiDB-lite"/>
    </source>
</evidence>
<dbReference type="AlphaFoldDB" id="A0A835W7K4"/>
<dbReference type="InterPro" id="IPR014729">
    <property type="entry name" value="Rossmann-like_a/b/a_fold"/>
</dbReference>
<dbReference type="SUPFAM" id="SSF52425">
    <property type="entry name" value="Cryptochrome/photolyase, N-terminal domain"/>
    <property type="match status" value="1"/>
</dbReference>
<keyword evidence="4" id="KW-1185">Reference proteome</keyword>
<gene>
    <name evidence="3" type="ORF">HXX76_001840</name>
</gene>
<sequence>MRGFAELDAVSQCTRCQALASAASTSASPAAPPPTATTTHTSSRDVSELERNPGSALAHNAAGPVLVWFRNDLRLDDHPGLTAAAAACRAGSGSGSGRALLPLYVLDPERLSHLAYMPGGPEALSSALQRLRAELRALGSDLVLRVGAWEQQLTAAAAAAAGGSTGAAAVVTEDEVEVRYRQPAQQALAAAAAQGGQGGPVAFSWTAPLWPAERFDNRYRAWRDKRGPPAEPLPPPSALPPLPSGVEPAAIPTADELRTLLSEAALAALAAAGGAGDGGVAAVARAAIDSAAASPDTDLARRLGAAPESPLQLLRMYLGTAPAAPAPASASVSIDEEVEALRRPGVDGAPFTGLFGTAKALGTLSVRRVLKEAYAADGRPYGSVEPRRLRPAAAVAAGVGAEAADFHRALAVLDDTRTVAPGVEVHFWRWRGGLTDYCVAEPAAPLPGAPVVLLVHGFGAFGDQWRGNMAALAAAGFRVLAPTFPGFGRSQKAAVPYSQDLWRDFLRDFTLQVAGGPVVVAGNSIGGFISSSMAADYPALVKGLVLLNSAGPVDGSFNIDAWRAAVAAGRKAPPALVVSAISSALFWYLERTVPSTLKWLYPTNPAKADEWLATEILRAAGDSGAVDVFKAVFYLPPPRALNWLVKDAYRGPAMVLQGALDPLNDAESRAKEMGQLCPNVQVVLLQAGHCPHDEVPEQVNAALLGFIRDSVLPTMGLAPAAGGSELVGAKSSS</sequence>
<evidence type="ECO:0000313" key="3">
    <source>
        <dbReference type="EMBL" id="KAG2443487.1"/>
    </source>
</evidence>
<dbReference type="OrthoDB" id="408373at2759"/>
<dbReference type="InterPro" id="IPR006050">
    <property type="entry name" value="DNA_photolyase_N"/>
</dbReference>
<evidence type="ECO:0000313" key="4">
    <source>
        <dbReference type="Proteomes" id="UP000650467"/>
    </source>
</evidence>
<dbReference type="PRINTS" id="PR00412">
    <property type="entry name" value="EPOXHYDRLASE"/>
</dbReference>
<feature type="compositionally biased region" description="Basic and acidic residues" evidence="1">
    <location>
        <begin position="42"/>
        <end position="51"/>
    </location>
</feature>
<dbReference type="Gene3D" id="3.40.50.1820">
    <property type="entry name" value="alpha/beta hydrolase"/>
    <property type="match status" value="1"/>
</dbReference>
<name>A0A835W7K4_CHLIN</name>
<dbReference type="InterPro" id="IPR000073">
    <property type="entry name" value="AB_hydrolase_1"/>
</dbReference>
<feature type="region of interest" description="Disordered" evidence="1">
    <location>
        <begin position="22"/>
        <end position="56"/>
    </location>
</feature>
<dbReference type="InterPro" id="IPR000639">
    <property type="entry name" value="Epox_hydrolase-like"/>
</dbReference>
<dbReference type="Proteomes" id="UP000650467">
    <property type="component" value="Unassembled WGS sequence"/>
</dbReference>
<proteinExistence type="predicted"/>
<dbReference type="InterPro" id="IPR036155">
    <property type="entry name" value="Crypto/Photolyase_N_sf"/>
</dbReference>
<dbReference type="SUPFAM" id="SSF53474">
    <property type="entry name" value="alpha/beta-Hydrolases"/>
    <property type="match status" value="1"/>
</dbReference>
<comment type="caution">
    <text evidence="3">The sequence shown here is derived from an EMBL/GenBank/DDBJ whole genome shotgun (WGS) entry which is preliminary data.</text>
</comment>
<dbReference type="PRINTS" id="PR00111">
    <property type="entry name" value="ABHYDROLASE"/>
</dbReference>
<feature type="domain" description="Photolyase/cryptochrome alpha/beta" evidence="2">
    <location>
        <begin position="63"/>
        <end position="209"/>
    </location>
</feature>
<dbReference type="Pfam" id="PF00875">
    <property type="entry name" value="DNA_photolyase"/>
    <property type="match status" value="1"/>
</dbReference>
<dbReference type="PROSITE" id="PS51645">
    <property type="entry name" value="PHR_CRY_ALPHA_BETA"/>
    <property type="match status" value="1"/>
</dbReference>
<dbReference type="Gene3D" id="3.40.50.620">
    <property type="entry name" value="HUPs"/>
    <property type="match status" value="1"/>
</dbReference>
<organism evidence="3 4">
    <name type="scientific">Chlamydomonas incerta</name>
    <dbReference type="NCBI Taxonomy" id="51695"/>
    <lineage>
        <taxon>Eukaryota</taxon>
        <taxon>Viridiplantae</taxon>
        <taxon>Chlorophyta</taxon>
        <taxon>core chlorophytes</taxon>
        <taxon>Chlorophyceae</taxon>
        <taxon>CS clade</taxon>
        <taxon>Chlamydomonadales</taxon>
        <taxon>Chlamydomonadaceae</taxon>
        <taxon>Chlamydomonas</taxon>
    </lineage>
</organism>
<dbReference type="PANTHER" id="PTHR47832:SF1">
    <property type="entry name" value="DNA PHOTOLYASE"/>
    <property type="match status" value="1"/>
</dbReference>
<protein>
    <recommendedName>
        <fullName evidence="2">Photolyase/cryptochrome alpha/beta domain-containing protein</fullName>
    </recommendedName>
</protein>
<dbReference type="PANTHER" id="PTHR47832">
    <property type="entry name" value="DNA PHOTOLYASE"/>
    <property type="match status" value="1"/>
</dbReference>
<dbReference type="EMBL" id="JAEHOC010000003">
    <property type="protein sequence ID" value="KAG2443487.1"/>
    <property type="molecule type" value="Genomic_DNA"/>
</dbReference>
<feature type="compositionally biased region" description="Pro residues" evidence="1">
    <location>
        <begin position="229"/>
        <end position="243"/>
    </location>
</feature>
<evidence type="ECO:0000259" key="2">
    <source>
        <dbReference type="PROSITE" id="PS51645"/>
    </source>
</evidence>
<feature type="region of interest" description="Disordered" evidence="1">
    <location>
        <begin position="223"/>
        <end position="249"/>
    </location>
</feature>
<dbReference type="InterPro" id="IPR029058">
    <property type="entry name" value="AB_hydrolase_fold"/>
</dbReference>
<dbReference type="GO" id="GO:0003824">
    <property type="term" value="F:catalytic activity"/>
    <property type="evidence" value="ECO:0007669"/>
    <property type="project" value="InterPro"/>
</dbReference>
<reference evidence="3" key="1">
    <citation type="journal article" date="2020" name="bioRxiv">
        <title>Comparative genomics of Chlamydomonas.</title>
        <authorList>
            <person name="Craig R.J."/>
            <person name="Hasan A.R."/>
            <person name="Ness R.W."/>
            <person name="Keightley P.D."/>
        </authorList>
    </citation>
    <scope>NUCLEOTIDE SEQUENCE</scope>
    <source>
        <strain evidence="3">SAG 7.73</strain>
    </source>
</reference>